<organism evidence="2 3">
    <name type="scientific">Hebeloma cylindrosporum</name>
    <dbReference type="NCBI Taxonomy" id="76867"/>
    <lineage>
        <taxon>Eukaryota</taxon>
        <taxon>Fungi</taxon>
        <taxon>Dikarya</taxon>
        <taxon>Basidiomycota</taxon>
        <taxon>Agaricomycotina</taxon>
        <taxon>Agaricomycetes</taxon>
        <taxon>Agaricomycetidae</taxon>
        <taxon>Agaricales</taxon>
        <taxon>Agaricineae</taxon>
        <taxon>Hymenogastraceae</taxon>
        <taxon>Hebeloma</taxon>
    </lineage>
</organism>
<dbReference type="EMBL" id="KN831793">
    <property type="protein sequence ID" value="KIM37999.1"/>
    <property type="molecule type" value="Genomic_DNA"/>
</dbReference>
<dbReference type="Proteomes" id="UP000053424">
    <property type="component" value="Unassembled WGS sequence"/>
</dbReference>
<dbReference type="GO" id="GO:0005576">
    <property type="term" value="C:extracellular region"/>
    <property type="evidence" value="ECO:0007669"/>
    <property type="project" value="TreeGrafter"/>
</dbReference>
<evidence type="ECO:0000313" key="3">
    <source>
        <dbReference type="Proteomes" id="UP000053424"/>
    </source>
</evidence>
<protein>
    <recommendedName>
        <fullName evidence="4">Hydrophobic surface binding protein</fullName>
    </recommendedName>
</protein>
<dbReference type="PANTHER" id="PTHR38123:SF1">
    <property type="entry name" value="HYDROPHOBIC SURFACE BINDING PROTEIN"/>
    <property type="match status" value="1"/>
</dbReference>
<feature type="chain" id="PRO_5002162001" description="Hydrophobic surface binding protein" evidence="1">
    <location>
        <begin position="21"/>
        <end position="182"/>
    </location>
</feature>
<sequence>MVYLKSSFVFLLSVASIALATPVKRTVDQVKADIADISAKVTSLDNAITAFPLTGGSLLAALGIHNSAGALITTLQTATTDVVETGPLGEEDGAAVLASVQAFEPTIQHALVEIVTKKPAFQALPIGGLPALILQDLKSLKANTGAFSDALISTAPEDLVDTATNLRDGILAGFDPAIAAYS</sequence>
<dbReference type="InterPro" id="IPR021054">
    <property type="entry name" value="Cell_wall_mannoprotein_1"/>
</dbReference>
<proteinExistence type="predicted"/>
<dbReference type="Gene3D" id="1.20.1280.140">
    <property type="match status" value="1"/>
</dbReference>
<accession>A0A0C3C147</accession>
<dbReference type="HOGENOM" id="CLU_099165_2_0_1"/>
<evidence type="ECO:0000256" key="1">
    <source>
        <dbReference type="SAM" id="SignalP"/>
    </source>
</evidence>
<keyword evidence="1" id="KW-0732">Signal</keyword>
<keyword evidence="3" id="KW-1185">Reference proteome</keyword>
<feature type="signal peptide" evidence="1">
    <location>
        <begin position="1"/>
        <end position="20"/>
    </location>
</feature>
<dbReference type="OrthoDB" id="3485059at2759"/>
<reference evidence="2 3" key="1">
    <citation type="submission" date="2014-04" db="EMBL/GenBank/DDBJ databases">
        <authorList>
            <consortium name="DOE Joint Genome Institute"/>
            <person name="Kuo A."/>
            <person name="Gay G."/>
            <person name="Dore J."/>
            <person name="Kohler A."/>
            <person name="Nagy L.G."/>
            <person name="Floudas D."/>
            <person name="Copeland A."/>
            <person name="Barry K.W."/>
            <person name="Cichocki N."/>
            <person name="Veneault-Fourrey C."/>
            <person name="LaButti K."/>
            <person name="Lindquist E.A."/>
            <person name="Lipzen A."/>
            <person name="Lundell T."/>
            <person name="Morin E."/>
            <person name="Murat C."/>
            <person name="Sun H."/>
            <person name="Tunlid A."/>
            <person name="Henrissat B."/>
            <person name="Grigoriev I.V."/>
            <person name="Hibbett D.S."/>
            <person name="Martin F."/>
            <person name="Nordberg H.P."/>
            <person name="Cantor M.N."/>
            <person name="Hua S.X."/>
        </authorList>
    </citation>
    <scope>NUCLEOTIDE SEQUENCE [LARGE SCALE GENOMIC DNA]</scope>
    <source>
        <strain evidence="3">h7</strain>
    </source>
</reference>
<dbReference type="PANTHER" id="PTHR38123">
    <property type="entry name" value="CELL WALL SERINE-THREONINE-RICH GALACTOMANNOPROTEIN MP1 (AFU_ORTHOLOGUE AFUA_4G03240)"/>
    <property type="match status" value="1"/>
</dbReference>
<evidence type="ECO:0008006" key="4">
    <source>
        <dbReference type="Google" id="ProtNLM"/>
    </source>
</evidence>
<gene>
    <name evidence="2" type="ORF">M413DRAFT_448046</name>
</gene>
<dbReference type="Pfam" id="PF12296">
    <property type="entry name" value="HsbA"/>
    <property type="match status" value="1"/>
</dbReference>
<dbReference type="AlphaFoldDB" id="A0A0C3C147"/>
<evidence type="ECO:0000313" key="2">
    <source>
        <dbReference type="EMBL" id="KIM37999.1"/>
    </source>
</evidence>
<reference evidence="3" key="2">
    <citation type="submission" date="2015-01" db="EMBL/GenBank/DDBJ databases">
        <title>Evolutionary Origins and Diversification of the Mycorrhizal Mutualists.</title>
        <authorList>
            <consortium name="DOE Joint Genome Institute"/>
            <consortium name="Mycorrhizal Genomics Consortium"/>
            <person name="Kohler A."/>
            <person name="Kuo A."/>
            <person name="Nagy L.G."/>
            <person name="Floudas D."/>
            <person name="Copeland A."/>
            <person name="Barry K.W."/>
            <person name="Cichocki N."/>
            <person name="Veneault-Fourrey C."/>
            <person name="LaButti K."/>
            <person name="Lindquist E.A."/>
            <person name="Lipzen A."/>
            <person name="Lundell T."/>
            <person name="Morin E."/>
            <person name="Murat C."/>
            <person name="Riley R."/>
            <person name="Ohm R."/>
            <person name="Sun H."/>
            <person name="Tunlid A."/>
            <person name="Henrissat B."/>
            <person name="Grigoriev I.V."/>
            <person name="Hibbett D.S."/>
            <person name="Martin F."/>
        </authorList>
    </citation>
    <scope>NUCLEOTIDE SEQUENCE [LARGE SCALE GENOMIC DNA]</scope>
    <source>
        <strain evidence="3">h7</strain>
    </source>
</reference>
<name>A0A0C3C147_HEBCY</name>